<comment type="caution">
    <text evidence="1">The sequence shown here is derived from an EMBL/GenBank/DDBJ whole genome shotgun (WGS) entry which is preliminary data.</text>
</comment>
<keyword evidence="2" id="KW-1185">Reference proteome</keyword>
<accession>A0ACC2J714</accession>
<organism evidence="1 2">
    <name type="scientific">Nemania bipapillata</name>
    <dbReference type="NCBI Taxonomy" id="110536"/>
    <lineage>
        <taxon>Eukaryota</taxon>
        <taxon>Fungi</taxon>
        <taxon>Dikarya</taxon>
        <taxon>Ascomycota</taxon>
        <taxon>Pezizomycotina</taxon>
        <taxon>Sordariomycetes</taxon>
        <taxon>Xylariomycetidae</taxon>
        <taxon>Xylariales</taxon>
        <taxon>Xylariaceae</taxon>
        <taxon>Nemania</taxon>
    </lineage>
</organism>
<sequence length="273" mass="30973">MGFSEHPRELPSWAPNFSEERKCYPYSDVLTQDTSFRASGDLPQELKLEDEMNSLIVKAITMDRIFDLSEVNILDWGLNDLELVDVFQIIRILQKYVYGAIDLYKKHVRSTDRAEELYYHRLGTALIAGRIDRKPPNINVKEVFRYWLRHLDVLAGARDRAHFKQLVRAGALGESFASIANGSDNAYQLSVLEACFGRRIAITASGRLCVVPPLTKVGDSVIIPFGSQTPFLIRQRDKESENVSYELVGEAWVEGAMHGEMIGSTDEEFIRLS</sequence>
<evidence type="ECO:0000313" key="2">
    <source>
        <dbReference type="Proteomes" id="UP001153334"/>
    </source>
</evidence>
<protein>
    <submittedName>
        <fullName evidence="1">Uncharacterized protein</fullName>
    </submittedName>
</protein>
<dbReference type="Proteomes" id="UP001153334">
    <property type="component" value="Unassembled WGS sequence"/>
</dbReference>
<dbReference type="EMBL" id="JAPESX010000101">
    <property type="protein sequence ID" value="KAJ8123290.1"/>
    <property type="molecule type" value="Genomic_DNA"/>
</dbReference>
<gene>
    <name evidence="1" type="ORF">ONZ43_g724</name>
</gene>
<name>A0ACC2J714_9PEZI</name>
<reference evidence="1" key="1">
    <citation type="submission" date="2022-11" db="EMBL/GenBank/DDBJ databases">
        <title>Genome Sequence of Nemania bipapillata.</title>
        <authorList>
            <person name="Buettner E."/>
        </authorList>
    </citation>
    <scope>NUCLEOTIDE SEQUENCE</scope>
    <source>
        <strain evidence="1">CP14</strain>
    </source>
</reference>
<evidence type="ECO:0000313" key="1">
    <source>
        <dbReference type="EMBL" id="KAJ8123290.1"/>
    </source>
</evidence>
<proteinExistence type="predicted"/>